<dbReference type="InterPro" id="IPR003731">
    <property type="entry name" value="Di-Nase_FeMo-co_biosynth"/>
</dbReference>
<evidence type="ECO:0000256" key="1">
    <source>
        <dbReference type="SAM" id="MobiDB-lite"/>
    </source>
</evidence>
<dbReference type="OrthoDB" id="280278at2"/>
<dbReference type="STRING" id="349095.SAMN05660299_00379"/>
<sequence>MKIAVTYENGSVFQHFGHTEQFKIYTIENNIITASQILGTDGAGHESLAVWLKQAGVNKLICGGIGGGAQQALTAADITWYGGVTGSADDAVNALLKDSLSYDPDARCSHHDHDQQGDHPHHCGHHQ</sequence>
<proteinExistence type="predicted"/>
<feature type="region of interest" description="Disordered" evidence="1">
    <location>
        <begin position="107"/>
        <end position="127"/>
    </location>
</feature>
<evidence type="ECO:0000313" key="3">
    <source>
        <dbReference type="EMBL" id="SDM17714.1"/>
    </source>
</evidence>
<name>A0A1G9R389_9FIRM</name>
<dbReference type="EMBL" id="FNHQ01000002">
    <property type="protein sequence ID" value="SDM17714.1"/>
    <property type="molecule type" value="Genomic_DNA"/>
</dbReference>
<dbReference type="AlphaFoldDB" id="A0A1G9R389"/>
<evidence type="ECO:0000313" key="4">
    <source>
        <dbReference type="Proteomes" id="UP000199309"/>
    </source>
</evidence>
<dbReference type="Pfam" id="PF02579">
    <property type="entry name" value="Nitro_FeMo-Co"/>
    <property type="match status" value="1"/>
</dbReference>
<gene>
    <name evidence="3" type="ORF">SAMN05660299_00379</name>
</gene>
<accession>A0A1G9R389</accession>
<organism evidence="3 4">
    <name type="scientific">Megasphaera paucivorans</name>
    <dbReference type="NCBI Taxonomy" id="349095"/>
    <lineage>
        <taxon>Bacteria</taxon>
        <taxon>Bacillati</taxon>
        <taxon>Bacillota</taxon>
        <taxon>Negativicutes</taxon>
        <taxon>Veillonellales</taxon>
        <taxon>Veillonellaceae</taxon>
        <taxon>Megasphaera</taxon>
    </lineage>
</organism>
<feature type="compositionally biased region" description="Basic and acidic residues" evidence="1">
    <location>
        <begin position="107"/>
        <end position="121"/>
    </location>
</feature>
<protein>
    <submittedName>
        <fullName evidence="3">Predicted Fe-Mo cluster-binding protein, NifX family</fullName>
    </submittedName>
</protein>
<dbReference type="Proteomes" id="UP000199309">
    <property type="component" value="Unassembled WGS sequence"/>
</dbReference>
<evidence type="ECO:0000259" key="2">
    <source>
        <dbReference type="Pfam" id="PF02579"/>
    </source>
</evidence>
<dbReference type="InterPro" id="IPR036105">
    <property type="entry name" value="DiNase_FeMo-co_biosyn_sf"/>
</dbReference>
<reference evidence="3 4" key="1">
    <citation type="submission" date="2016-10" db="EMBL/GenBank/DDBJ databases">
        <authorList>
            <person name="de Groot N.N."/>
        </authorList>
    </citation>
    <scope>NUCLEOTIDE SEQUENCE [LARGE SCALE GENOMIC DNA]</scope>
    <source>
        <strain evidence="3 4">DSM 16981</strain>
    </source>
</reference>
<dbReference type="PANTHER" id="PTHR42983">
    <property type="entry name" value="DINITROGENASE IRON-MOLYBDENUM COFACTOR PROTEIN-RELATED"/>
    <property type="match status" value="1"/>
</dbReference>
<dbReference type="SUPFAM" id="SSF53146">
    <property type="entry name" value="Nitrogenase accessory factor-like"/>
    <property type="match status" value="1"/>
</dbReference>
<dbReference type="PANTHER" id="PTHR42983:SF1">
    <property type="entry name" value="IRON-MOLYBDENUM PROTEIN"/>
    <property type="match status" value="1"/>
</dbReference>
<dbReference type="Gene3D" id="3.30.420.130">
    <property type="entry name" value="Dinitrogenase iron-molybdenum cofactor biosynthesis domain"/>
    <property type="match status" value="1"/>
</dbReference>
<keyword evidence="4" id="KW-1185">Reference proteome</keyword>
<feature type="domain" description="Dinitrogenase iron-molybdenum cofactor biosynthesis" evidence="2">
    <location>
        <begin position="10"/>
        <end position="96"/>
    </location>
</feature>
<dbReference type="RefSeq" id="WP_091647672.1">
    <property type="nucleotide sequence ID" value="NZ_FNHQ01000002.1"/>
</dbReference>